<comment type="caution">
    <text evidence="1">The sequence shown here is derived from an EMBL/GenBank/DDBJ whole genome shotgun (WGS) entry which is preliminary data.</text>
</comment>
<reference evidence="1 2" key="1">
    <citation type="submission" date="2020-08" db="EMBL/GenBank/DDBJ databases">
        <title>Sequencing the genomes of 1000 actinobacteria strains.</title>
        <authorList>
            <person name="Klenk H.-P."/>
        </authorList>
    </citation>
    <scope>NUCLEOTIDE SEQUENCE [LARGE SCALE GENOMIC DNA]</scope>
    <source>
        <strain evidence="1 2">DSM 45272</strain>
    </source>
</reference>
<sequence>MASASQATLVDEVASAAKAGPSGDKRELVLGGKDARMTAQEPALDLIEAVQGFAQSRKLSGYVQARIEPETNAVTIYWHREPPAEIRQYAESERGGVALHFSVVPYSYDELVKEARRIVSENSPKVVSASPNADFTGITVGVDTSKVDLQSMSVSSTVPVQLTHGGEVLGIIPGG</sequence>
<keyword evidence="2" id="KW-1185">Reference proteome</keyword>
<accession>A0A841B2Z0</accession>
<organism evidence="1 2">
    <name type="scientific">Amycolatopsis umgeniensis</name>
    <dbReference type="NCBI Taxonomy" id="336628"/>
    <lineage>
        <taxon>Bacteria</taxon>
        <taxon>Bacillati</taxon>
        <taxon>Actinomycetota</taxon>
        <taxon>Actinomycetes</taxon>
        <taxon>Pseudonocardiales</taxon>
        <taxon>Pseudonocardiaceae</taxon>
        <taxon>Amycolatopsis</taxon>
    </lineage>
</organism>
<dbReference type="EMBL" id="JACHMX010000001">
    <property type="protein sequence ID" value="MBB5852854.1"/>
    <property type="molecule type" value="Genomic_DNA"/>
</dbReference>
<gene>
    <name evidence="1" type="ORF">HDA45_002941</name>
</gene>
<dbReference type="Proteomes" id="UP000580861">
    <property type="component" value="Unassembled WGS sequence"/>
</dbReference>
<dbReference type="RefSeq" id="WP_184895594.1">
    <property type="nucleotide sequence ID" value="NZ_JACHMX010000001.1"/>
</dbReference>
<name>A0A841B2Z0_9PSEU</name>
<evidence type="ECO:0000313" key="1">
    <source>
        <dbReference type="EMBL" id="MBB5852854.1"/>
    </source>
</evidence>
<proteinExistence type="predicted"/>
<dbReference type="AlphaFoldDB" id="A0A841B2Z0"/>
<protein>
    <submittedName>
        <fullName evidence="1">Uncharacterized protein</fullName>
    </submittedName>
</protein>
<evidence type="ECO:0000313" key="2">
    <source>
        <dbReference type="Proteomes" id="UP000580861"/>
    </source>
</evidence>